<dbReference type="AlphaFoldDB" id="A0A3B6D6Q4"/>
<name>A0A3B6D6Q4_WHEAT</name>
<evidence type="ECO:0000256" key="1">
    <source>
        <dbReference type="SAM" id="MobiDB-lite"/>
    </source>
</evidence>
<dbReference type="Gramene" id="TraesWEE_scaffold_069065_01G000200.1">
    <property type="protein sequence ID" value="TraesWEE_scaffold_069065_01G000200.1"/>
    <property type="gene ID" value="TraesWEE_scaffold_069065_01G000200"/>
</dbReference>
<feature type="region of interest" description="Disordered" evidence="1">
    <location>
        <begin position="95"/>
        <end position="127"/>
    </location>
</feature>
<dbReference type="Gramene" id="TraesCAD_scaffold_017242_01G000200.1">
    <property type="protein sequence ID" value="TraesCAD_scaffold_017242_01G000200.1"/>
    <property type="gene ID" value="TraesCAD_scaffold_017242_01G000200"/>
</dbReference>
<accession>A0A3B6D6Q4</accession>
<reference evidence="2" key="1">
    <citation type="submission" date="2018-08" db="EMBL/GenBank/DDBJ databases">
        <authorList>
            <person name="Rossello M."/>
        </authorList>
    </citation>
    <scope>NUCLEOTIDE SEQUENCE [LARGE SCALE GENOMIC DNA]</scope>
    <source>
        <strain evidence="2">cv. Chinese Spring</strain>
    </source>
</reference>
<dbReference type="EnsemblPlants" id="TraesCS2D02G097900.1">
    <property type="protein sequence ID" value="TraesCS2D02G097900.1"/>
    <property type="gene ID" value="TraesCS2D02G097900"/>
</dbReference>
<reference evidence="2" key="2">
    <citation type="submission" date="2018-10" db="UniProtKB">
        <authorList>
            <consortium name="EnsemblPlants"/>
        </authorList>
    </citation>
    <scope>IDENTIFICATION</scope>
</reference>
<dbReference type="Proteomes" id="UP000019116">
    <property type="component" value="Chromosome 2D"/>
</dbReference>
<proteinExistence type="predicted"/>
<dbReference type="PANTHER" id="PTHR18868">
    <property type="entry name" value="OS07G0665300 PROTEIN-RELATED"/>
    <property type="match status" value="1"/>
</dbReference>
<dbReference type="Gramene" id="TraesCS2D02G097900.1">
    <property type="protein sequence ID" value="TraesCS2D02G097900.1"/>
    <property type="gene ID" value="TraesCS2D02G097900"/>
</dbReference>
<dbReference type="SMR" id="A0A3B6D6Q4"/>
<dbReference type="PANTHER" id="PTHR18868:SF38">
    <property type="entry name" value="OS01G0776500 PROTEIN"/>
    <property type="match status" value="1"/>
</dbReference>
<dbReference type="Gramene" id="TraesCS2D03G0205900.1">
    <property type="protein sequence ID" value="TraesCS2D03G0205900.1.CDS"/>
    <property type="gene ID" value="TraesCS2D03G0205900"/>
</dbReference>
<dbReference type="Gramene" id="TraesROB_scaffold_071918_01G000100.1">
    <property type="protein sequence ID" value="TraesROB_scaffold_071918_01G000100.1"/>
    <property type="gene ID" value="TraesROB_scaffold_071918_01G000100"/>
</dbReference>
<protein>
    <submittedName>
        <fullName evidence="2">Uncharacterized protein</fullName>
    </submittedName>
</protein>
<keyword evidence="3" id="KW-1185">Reference proteome</keyword>
<feature type="region of interest" description="Disordered" evidence="1">
    <location>
        <begin position="14"/>
        <end position="34"/>
    </location>
</feature>
<evidence type="ECO:0000313" key="2">
    <source>
        <dbReference type="EnsemblPlants" id="TraesCS2D02G097900.1"/>
    </source>
</evidence>
<sequence>MKRATALGLSIGLSNLSNLQPPRDPVASARASSPTTATSSSVSLLFGFGKMPTSMRCGDDLTRSTNEELITSKADSKPSSNENLRTCNSVGKLIESLPPGSGATDTAGLGSSSGSARDVSDCSGGAPSKTTRGVVWIYLFDGDTIVFLCSGLPIEHNPSCTKVLTSTNLAAAMRDKTKSSSAMKIQVRDAFSNVAPGCLEECELDDGTVRAAVVKVTGFLDVCEVHLHHGLEIPPLIVVVAIHFNDSGGATAVKEILSKKVSTPSETVLCNAGDGKPLFDGDGNFVGMAIFSDGRHVYVQGSVIFENLVEFARRIRVRVRQQERYRRSMSEKGKCRCRHDVYDDPVKRKRTFL</sequence>
<organism evidence="2">
    <name type="scientific">Triticum aestivum</name>
    <name type="common">Wheat</name>
    <dbReference type="NCBI Taxonomy" id="4565"/>
    <lineage>
        <taxon>Eukaryota</taxon>
        <taxon>Viridiplantae</taxon>
        <taxon>Streptophyta</taxon>
        <taxon>Embryophyta</taxon>
        <taxon>Tracheophyta</taxon>
        <taxon>Spermatophyta</taxon>
        <taxon>Magnoliopsida</taxon>
        <taxon>Liliopsida</taxon>
        <taxon>Poales</taxon>
        <taxon>Poaceae</taxon>
        <taxon>BOP clade</taxon>
        <taxon>Pooideae</taxon>
        <taxon>Triticodae</taxon>
        <taxon>Triticeae</taxon>
        <taxon>Triticinae</taxon>
        <taxon>Triticum</taxon>
    </lineage>
</organism>
<dbReference type="Gramene" id="TraesCLE_scaffold_035056_01G000200.1">
    <property type="protein sequence ID" value="TraesCLE_scaffold_035056_01G000200.1"/>
    <property type="gene ID" value="TraesCLE_scaffold_035056_01G000200"/>
</dbReference>
<evidence type="ECO:0000313" key="3">
    <source>
        <dbReference type="Proteomes" id="UP000019116"/>
    </source>
</evidence>